<keyword evidence="6" id="KW-0328">Glycosyltransferase</keyword>
<evidence type="ECO:0000256" key="1">
    <source>
        <dbReference type="ARBA" id="ARBA00001936"/>
    </source>
</evidence>
<evidence type="ECO:0000313" key="22">
    <source>
        <dbReference type="EMBL" id="KAK3932399.1"/>
    </source>
</evidence>
<comment type="catalytic activity">
    <reaction evidence="20">
        <text>3-O-[beta-D-Xyl-(1-&gt;4)-Rib-ol-P-Rib-ol-P-3-beta-D-GalNAc-(1-&gt;3)-beta-D-GlcNAc-(1-&gt;4)-(O-6-P-alpha-D-Man)]-Thr-[protein] + UDP-alpha-D-glucuronate = 3-O-[beta-D-GlcA-(1-&gt;3)-beta-D-Xyl-(1-&gt;4)-Rib-ol-P-Rib-ol-P-3-beta-D-GalNAc-(1-&gt;3)-beta-D-GlcNAc-(1-&gt;4)-(O-6-P-alpha-D-Man)]-Thr-[protein] + UDP + H(+)</text>
        <dbReference type="Rhea" id="RHEA:46860"/>
        <dbReference type="Rhea" id="RHEA-COMP:15023"/>
        <dbReference type="Rhea" id="RHEA-COMP:17482"/>
        <dbReference type="ChEBI" id="CHEBI:15378"/>
        <dbReference type="ChEBI" id="CHEBI:58052"/>
        <dbReference type="ChEBI" id="CHEBI:58223"/>
        <dbReference type="ChEBI" id="CHEBI:142405"/>
        <dbReference type="ChEBI" id="CHEBI:177336"/>
    </reaction>
</comment>
<evidence type="ECO:0000256" key="4">
    <source>
        <dbReference type="ARBA" id="ARBA00008539"/>
    </source>
</evidence>
<evidence type="ECO:0000256" key="11">
    <source>
        <dbReference type="ARBA" id="ARBA00022989"/>
    </source>
</evidence>
<evidence type="ECO:0000256" key="3">
    <source>
        <dbReference type="ARBA" id="ARBA00004922"/>
    </source>
</evidence>
<evidence type="ECO:0000256" key="15">
    <source>
        <dbReference type="ARBA" id="ARBA00023211"/>
    </source>
</evidence>
<keyword evidence="7" id="KW-0808">Transferase</keyword>
<accession>A0AAE1I306</accession>
<feature type="compositionally biased region" description="Acidic residues" evidence="21">
    <location>
        <begin position="156"/>
        <end position="165"/>
    </location>
</feature>
<feature type="compositionally biased region" description="Gly residues" evidence="21">
    <location>
        <begin position="105"/>
        <end position="119"/>
    </location>
</feature>
<evidence type="ECO:0000256" key="18">
    <source>
        <dbReference type="ARBA" id="ARBA00032181"/>
    </source>
</evidence>
<evidence type="ECO:0000256" key="16">
    <source>
        <dbReference type="ARBA" id="ARBA00030723"/>
    </source>
</evidence>
<keyword evidence="10" id="KW-0735">Signal-anchor</keyword>
<evidence type="ECO:0000256" key="6">
    <source>
        <dbReference type="ARBA" id="ARBA00022676"/>
    </source>
</evidence>
<dbReference type="Proteomes" id="UP001219518">
    <property type="component" value="Unassembled WGS sequence"/>
</dbReference>
<keyword evidence="8" id="KW-0812">Transmembrane</keyword>
<comment type="subcellular location">
    <subcellularLocation>
        <location evidence="2">Golgi apparatus membrane</location>
        <topology evidence="2">Single-pass type II membrane protein</topology>
    </subcellularLocation>
</comment>
<feature type="compositionally biased region" description="Low complexity" evidence="21">
    <location>
        <begin position="145"/>
        <end position="155"/>
    </location>
</feature>
<keyword evidence="13" id="KW-0472">Membrane</keyword>
<evidence type="ECO:0000256" key="12">
    <source>
        <dbReference type="ARBA" id="ARBA00023034"/>
    </source>
</evidence>
<dbReference type="GO" id="GO:0015020">
    <property type="term" value="F:glucuronosyltransferase activity"/>
    <property type="evidence" value="ECO:0007669"/>
    <property type="project" value="InterPro"/>
</dbReference>
<sequence>MFQAVQAPGQAAGGAAAAGLQVGYPTAYVRGGSGSGTTSRQRHYRLRPGPAPGPGPACNNPAVLRAAQVGCRLRNVGLLWVLLLTCSNILLTVRLLSSTTDCGPPGQGQGQAHPGGAGHGRAAPARASPQHLQARLQDADRAEPLAEQQDPLEQLPPEDDPDQQANVEEDADTISVELALGRWDSRRVVKMFDHALVGGRFAELSAEYKVTLATQTSLERLHSLVQVVHHWTGPVSVALYAAGDEWPLVQAYVRFLRRCYVPVRDRVTFHAAFPADRMPEPAAAPEQMTEILSLEAHLDCFRPEPSLKELIRQRRPETMRWRTRHGYPQNHLRNLARRACQVRDSASPPPARRRGRLRREELIGTLCRQTEFVFLVDVDVVPSLGLAQGLNEFLKKAPCGAGAAPAAPAVLPRPPRTGAGTGPRAAPRPGPPQCAYVIPTYELDERVRFPRNKSDLVRLAGKGLARPFHHKVFIYNQFATNFSRWQSEGDADGAPVHVAYNVTNFEFLYEPFYVARDTIPAHDERFMGYGYTRNTQARPRSTVPDSRPTRQGLPLASG</sequence>
<evidence type="ECO:0000256" key="5">
    <source>
        <dbReference type="ARBA" id="ARBA00017962"/>
    </source>
</evidence>
<reference evidence="22" key="2">
    <citation type="journal article" date="2023" name="BMC Genomics">
        <title>Pest status, molecular evolution, and epigenetic factors derived from the genome assembly of Frankliniella fusca, a thysanopteran phytovirus vector.</title>
        <authorList>
            <person name="Catto M.A."/>
            <person name="Labadie P.E."/>
            <person name="Jacobson A.L."/>
            <person name="Kennedy G.G."/>
            <person name="Srinivasan R."/>
            <person name="Hunt B.G."/>
        </authorList>
    </citation>
    <scope>NUCLEOTIDE SEQUENCE</scope>
    <source>
        <strain evidence="22">PL_HMW_Pooled</strain>
    </source>
</reference>
<dbReference type="PANTHER" id="PTHR46420">
    <property type="entry name" value="BETA-1,4-GLUCURONYLTRANSFERASE 1"/>
    <property type="match status" value="1"/>
</dbReference>
<evidence type="ECO:0000256" key="19">
    <source>
        <dbReference type="ARBA" id="ARBA00033291"/>
    </source>
</evidence>
<evidence type="ECO:0000256" key="17">
    <source>
        <dbReference type="ARBA" id="ARBA00032175"/>
    </source>
</evidence>
<keyword evidence="11" id="KW-1133">Transmembrane helix</keyword>
<comment type="cofactor">
    <cofactor evidence="1">
        <name>Mn(2+)</name>
        <dbReference type="ChEBI" id="CHEBI:29035"/>
    </cofactor>
</comment>
<keyword evidence="14" id="KW-0325">Glycoprotein</keyword>
<dbReference type="Pfam" id="PF13896">
    <property type="entry name" value="Glyco_transf_49"/>
    <property type="match status" value="2"/>
</dbReference>
<keyword evidence="12" id="KW-0333">Golgi apparatus</keyword>
<evidence type="ECO:0000256" key="9">
    <source>
        <dbReference type="ARBA" id="ARBA00022723"/>
    </source>
</evidence>
<dbReference type="EMBL" id="JAHWGI010001436">
    <property type="protein sequence ID" value="KAK3932399.1"/>
    <property type="molecule type" value="Genomic_DNA"/>
</dbReference>
<evidence type="ECO:0000256" key="21">
    <source>
        <dbReference type="SAM" id="MobiDB-lite"/>
    </source>
</evidence>
<feature type="region of interest" description="Disordered" evidence="21">
    <location>
        <begin position="532"/>
        <end position="558"/>
    </location>
</feature>
<proteinExistence type="inferred from homology"/>
<evidence type="ECO:0000256" key="7">
    <source>
        <dbReference type="ARBA" id="ARBA00022679"/>
    </source>
</evidence>
<feature type="compositionally biased region" description="Low complexity" evidence="21">
    <location>
        <begin position="404"/>
        <end position="425"/>
    </location>
</feature>
<comment type="similarity">
    <text evidence="4">Belongs to the glycosyltransferase 49 family.</text>
</comment>
<evidence type="ECO:0000256" key="13">
    <source>
        <dbReference type="ARBA" id="ARBA00023136"/>
    </source>
</evidence>
<evidence type="ECO:0000256" key="20">
    <source>
        <dbReference type="ARBA" id="ARBA00047852"/>
    </source>
</evidence>
<evidence type="ECO:0000256" key="8">
    <source>
        <dbReference type="ARBA" id="ARBA00022692"/>
    </source>
</evidence>
<comment type="pathway">
    <text evidence="3">Protein modification; protein glycosylation.</text>
</comment>
<comment type="caution">
    <text evidence="22">The sequence shown here is derived from an EMBL/GenBank/DDBJ whole genome shotgun (WGS) entry which is preliminary data.</text>
</comment>
<keyword evidence="23" id="KW-1185">Reference proteome</keyword>
<name>A0AAE1I306_9NEOP</name>
<dbReference type="GO" id="GO:0000139">
    <property type="term" value="C:Golgi membrane"/>
    <property type="evidence" value="ECO:0007669"/>
    <property type="project" value="UniProtKB-SubCell"/>
</dbReference>
<keyword evidence="9" id="KW-0479">Metal-binding</keyword>
<feature type="region of interest" description="Disordered" evidence="21">
    <location>
        <begin position="404"/>
        <end position="431"/>
    </location>
</feature>
<evidence type="ECO:0000256" key="14">
    <source>
        <dbReference type="ARBA" id="ARBA00023180"/>
    </source>
</evidence>
<dbReference type="GO" id="GO:0035269">
    <property type="term" value="P:protein O-linked glycosylation via mannose"/>
    <property type="evidence" value="ECO:0007669"/>
    <property type="project" value="TreeGrafter"/>
</dbReference>
<protein>
    <recommendedName>
        <fullName evidence="5">Beta-1,4-glucuronyltransferase 1</fullName>
    </recommendedName>
    <alternativeName>
        <fullName evidence="16">I-beta-1,3-N-acetylglucosaminyltransferase</fullName>
    </alternativeName>
    <alternativeName>
        <fullName evidence="19">N-acetyllactosaminide beta-1,3-N-acetylglucosaminyltransferase</fullName>
    </alternativeName>
    <alternativeName>
        <fullName evidence="17">Poly-N-acetyllactosamine extension enzyme</fullName>
    </alternativeName>
    <alternativeName>
        <fullName evidence="18">UDP-GlcNAc:betaGal beta-1,3-N-acetylglucosaminyltransferase 1</fullName>
    </alternativeName>
</protein>
<reference evidence="22" key="1">
    <citation type="submission" date="2021-07" db="EMBL/GenBank/DDBJ databases">
        <authorList>
            <person name="Catto M.A."/>
            <person name="Jacobson A."/>
            <person name="Kennedy G."/>
            <person name="Labadie P."/>
            <person name="Hunt B.G."/>
            <person name="Srinivasan R."/>
        </authorList>
    </citation>
    <scope>NUCLEOTIDE SEQUENCE</scope>
    <source>
        <strain evidence="22">PL_HMW_Pooled</strain>
        <tissue evidence="22">Head</tissue>
    </source>
</reference>
<dbReference type="AlphaFoldDB" id="A0AAE1I306"/>
<evidence type="ECO:0000313" key="23">
    <source>
        <dbReference type="Proteomes" id="UP001219518"/>
    </source>
</evidence>
<keyword evidence="15" id="KW-0464">Manganese</keyword>
<feature type="region of interest" description="Disordered" evidence="21">
    <location>
        <begin position="30"/>
        <end position="55"/>
    </location>
</feature>
<feature type="region of interest" description="Disordered" evidence="21">
    <location>
        <begin position="102"/>
        <end position="165"/>
    </location>
</feature>
<dbReference type="PANTHER" id="PTHR46420:SF1">
    <property type="entry name" value="BETA-1,4-GLUCURONYLTRANSFERASE 1"/>
    <property type="match status" value="1"/>
</dbReference>
<evidence type="ECO:0000256" key="10">
    <source>
        <dbReference type="ARBA" id="ARBA00022968"/>
    </source>
</evidence>
<dbReference type="InterPro" id="IPR043189">
    <property type="entry name" value="B4GAT1"/>
</dbReference>
<dbReference type="GO" id="GO:0046872">
    <property type="term" value="F:metal ion binding"/>
    <property type="evidence" value="ECO:0007669"/>
    <property type="project" value="UniProtKB-KW"/>
</dbReference>
<organism evidence="22 23">
    <name type="scientific">Frankliniella fusca</name>
    <dbReference type="NCBI Taxonomy" id="407009"/>
    <lineage>
        <taxon>Eukaryota</taxon>
        <taxon>Metazoa</taxon>
        <taxon>Ecdysozoa</taxon>
        <taxon>Arthropoda</taxon>
        <taxon>Hexapoda</taxon>
        <taxon>Insecta</taxon>
        <taxon>Pterygota</taxon>
        <taxon>Neoptera</taxon>
        <taxon>Paraneoptera</taxon>
        <taxon>Thysanoptera</taxon>
        <taxon>Terebrantia</taxon>
        <taxon>Thripoidea</taxon>
        <taxon>Thripidae</taxon>
        <taxon>Frankliniella</taxon>
    </lineage>
</organism>
<gene>
    <name evidence="22" type="ORF">KUF71_012576</name>
</gene>
<evidence type="ECO:0000256" key="2">
    <source>
        <dbReference type="ARBA" id="ARBA00004323"/>
    </source>
</evidence>